<gene>
    <name evidence="1" type="ORF">EYF80_015890</name>
</gene>
<name>A0A4Z2I9S2_9TELE</name>
<sequence>MRCSGTCHSWPCPVPFDSSWMTPSSTLMVSWLELMRFSMAWSCALTSPSGFTGTICLQASCVCSGAAPPRASPPPQGVRGSSMPRRGRADSCPVWHCARVVRGSVSLCTPLSCRAFFRLLRTDGLSRHSTCVSEFHAMGPVTLEALSGRVRDEPSSRFSSCLLAERSASAPPCCNPALALDGTLQSWYSAGAPAPAPLPARQSVSAEQLSCRASEHRPSGAVCCSTVAMHSLVWSRALVLRTPLPPQAPPSSSSSSSSSKPCAAALDCFTSMTKPSGDVCTPVLLVTFGMERRAGTVMYLRSASRCSFCASQISLKRTCRALFLFLTCRLASREYFTSSASEAEGAGAASESDSELRHSYLTCGGSGLPWPPVASCGLLRKGEAIFFSTPVSPYGT</sequence>
<comment type="caution">
    <text evidence="1">The sequence shown here is derived from an EMBL/GenBank/DDBJ whole genome shotgun (WGS) entry which is preliminary data.</text>
</comment>
<dbReference type="EMBL" id="SRLO01000120">
    <property type="protein sequence ID" value="TNN73873.1"/>
    <property type="molecule type" value="Genomic_DNA"/>
</dbReference>
<keyword evidence="2" id="KW-1185">Reference proteome</keyword>
<evidence type="ECO:0000313" key="1">
    <source>
        <dbReference type="EMBL" id="TNN73873.1"/>
    </source>
</evidence>
<reference evidence="1 2" key="1">
    <citation type="submission" date="2019-03" db="EMBL/GenBank/DDBJ databases">
        <title>First draft genome of Liparis tanakae, snailfish: a comprehensive survey of snailfish specific genes.</title>
        <authorList>
            <person name="Kim W."/>
            <person name="Song I."/>
            <person name="Jeong J.-H."/>
            <person name="Kim D."/>
            <person name="Kim S."/>
            <person name="Ryu S."/>
            <person name="Song J.Y."/>
            <person name="Lee S.K."/>
        </authorList>
    </citation>
    <scope>NUCLEOTIDE SEQUENCE [LARGE SCALE GENOMIC DNA]</scope>
    <source>
        <tissue evidence="1">Muscle</tissue>
    </source>
</reference>
<proteinExistence type="predicted"/>
<organism evidence="1 2">
    <name type="scientific">Liparis tanakae</name>
    <name type="common">Tanaka's snailfish</name>
    <dbReference type="NCBI Taxonomy" id="230148"/>
    <lineage>
        <taxon>Eukaryota</taxon>
        <taxon>Metazoa</taxon>
        <taxon>Chordata</taxon>
        <taxon>Craniata</taxon>
        <taxon>Vertebrata</taxon>
        <taxon>Euteleostomi</taxon>
        <taxon>Actinopterygii</taxon>
        <taxon>Neopterygii</taxon>
        <taxon>Teleostei</taxon>
        <taxon>Neoteleostei</taxon>
        <taxon>Acanthomorphata</taxon>
        <taxon>Eupercaria</taxon>
        <taxon>Perciformes</taxon>
        <taxon>Cottioidei</taxon>
        <taxon>Cottales</taxon>
        <taxon>Liparidae</taxon>
        <taxon>Liparis</taxon>
    </lineage>
</organism>
<evidence type="ECO:0000313" key="2">
    <source>
        <dbReference type="Proteomes" id="UP000314294"/>
    </source>
</evidence>
<dbReference type="AlphaFoldDB" id="A0A4Z2I9S2"/>
<dbReference type="Proteomes" id="UP000314294">
    <property type="component" value="Unassembled WGS sequence"/>
</dbReference>
<accession>A0A4Z2I9S2</accession>
<protein>
    <submittedName>
        <fullName evidence="1">Uncharacterized protein</fullName>
    </submittedName>
</protein>